<accession>A0AAV1JXC7</accession>
<gene>
    <name evidence="2" type="ORF">LNINA_LOCUS11993</name>
</gene>
<evidence type="ECO:0000313" key="2">
    <source>
        <dbReference type="EMBL" id="CAK1552970.1"/>
    </source>
</evidence>
<evidence type="ECO:0000313" key="3">
    <source>
        <dbReference type="Proteomes" id="UP001497472"/>
    </source>
</evidence>
<organism evidence="2 3">
    <name type="scientific">Leptosia nina</name>
    <dbReference type="NCBI Taxonomy" id="320188"/>
    <lineage>
        <taxon>Eukaryota</taxon>
        <taxon>Metazoa</taxon>
        <taxon>Ecdysozoa</taxon>
        <taxon>Arthropoda</taxon>
        <taxon>Hexapoda</taxon>
        <taxon>Insecta</taxon>
        <taxon>Pterygota</taxon>
        <taxon>Neoptera</taxon>
        <taxon>Endopterygota</taxon>
        <taxon>Lepidoptera</taxon>
        <taxon>Glossata</taxon>
        <taxon>Ditrysia</taxon>
        <taxon>Papilionoidea</taxon>
        <taxon>Pieridae</taxon>
        <taxon>Pierinae</taxon>
        <taxon>Leptosia</taxon>
    </lineage>
</organism>
<evidence type="ECO:0000256" key="1">
    <source>
        <dbReference type="SAM" id="MobiDB-lite"/>
    </source>
</evidence>
<dbReference type="EMBL" id="CAVLEF010000203">
    <property type="protein sequence ID" value="CAK1552970.1"/>
    <property type="molecule type" value="Genomic_DNA"/>
</dbReference>
<protein>
    <submittedName>
        <fullName evidence="2">Uncharacterized protein</fullName>
    </submittedName>
</protein>
<feature type="compositionally biased region" description="Basic residues" evidence="1">
    <location>
        <begin position="118"/>
        <end position="129"/>
    </location>
</feature>
<comment type="caution">
    <text evidence="2">The sequence shown here is derived from an EMBL/GenBank/DDBJ whole genome shotgun (WGS) entry which is preliminary data.</text>
</comment>
<dbReference type="AlphaFoldDB" id="A0AAV1JXC7"/>
<feature type="region of interest" description="Disordered" evidence="1">
    <location>
        <begin position="99"/>
        <end position="129"/>
    </location>
</feature>
<name>A0AAV1JXC7_9NEOP</name>
<reference evidence="2 3" key="1">
    <citation type="submission" date="2023-11" db="EMBL/GenBank/DDBJ databases">
        <authorList>
            <person name="Okamura Y."/>
        </authorList>
    </citation>
    <scope>NUCLEOTIDE SEQUENCE [LARGE SCALE GENOMIC DNA]</scope>
</reference>
<sequence>MIIICTVMLNYTTAPSLKNKSISRELYITNWNGYKLPHPISVSEMKKILNKISLYRTLQYCPFANNETCLQVHYKSVVAKIIEDVVGLNKRIERRANQTITNRTSANKKFKDSEKKLSSKKKRFHKVSG</sequence>
<proteinExistence type="predicted"/>
<dbReference type="Proteomes" id="UP001497472">
    <property type="component" value="Unassembled WGS sequence"/>
</dbReference>
<keyword evidence="3" id="KW-1185">Reference proteome</keyword>